<evidence type="ECO:0000256" key="4">
    <source>
        <dbReference type="ARBA" id="ARBA00022552"/>
    </source>
</evidence>
<gene>
    <name evidence="8" type="ORF">CJ030_MR7G015968</name>
</gene>
<feature type="compositionally biased region" description="Basic and acidic residues" evidence="7">
    <location>
        <begin position="286"/>
        <end position="337"/>
    </location>
</feature>
<evidence type="ECO:0000256" key="6">
    <source>
        <dbReference type="ARBA" id="ARBA00024695"/>
    </source>
</evidence>
<evidence type="ECO:0000256" key="3">
    <source>
        <dbReference type="ARBA" id="ARBA00022517"/>
    </source>
</evidence>
<feature type="compositionally biased region" description="Basic and acidic residues" evidence="7">
    <location>
        <begin position="376"/>
        <end position="395"/>
    </location>
</feature>
<dbReference type="GO" id="GO:0030490">
    <property type="term" value="P:maturation of SSU-rRNA"/>
    <property type="evidence" value="ECO:0007669"/>
    <property type="project" value="TreeGrafter"/>
</dbReference>
<dbReference type="GO" id="GO:0030692">
    <property type="term" value="C:Noc4p-Nop14p complex"/>
    <property type="evidence" value="ECO:0007669"/>
    <property type="project" value="TreeGrafter"/>
</dbReference>
<comment type="function">
    <text evidence="6">Involved in nucleolar processing of pre-18S ribosomal RNA. Has a role in the nuclear export of 40S pre-ribosomal subunit to the cytoplasm.</text>
</comment>
<dbReference type="OrthoDB" id="441771at2759"/>
<comment type="caution">
    <text evidence="8">The sequence shown here is derived from an EMBL/GenBank/DDBJ whole genome shotgun (WGS) entry which is preliminary data.</text>
</comment>
<comment type="subcellular location">
    <subcellularLocation>
        <location evidence="1">Nucleus</location>
        <location evidence="1">Nucleolus</location>
    </subcellularLocation>
</comment>
<evidence type="ECO:0000256" key="7">
    <source>
        <dbReference type="SAM" id="MobiDB-lite"/>
    </source>
</evidence>
<feature type="compositionally biased region" description="Acidic residues" evidence="7">
    <location>
        <begin position="448"/>
        <end position="469"/>
    </location>
</feature>
<dbReference type="Proteomes" id="UP000516437">
    <property type="component" value="Chromosome 7"/>
</dbReference>
<feature type="region of interest" description="Disordered" evidence="7">
    <location>
        <begin position="268"/>
        <end position="507"/>
    </location>
</feature>
<dbReference type="Pfam" id="PF04147">
    <property type="entry name" value="Nop14"/>
    <property type="match status" value="1"/>
</dbReference>
<dbReference type="InterPro" id="IPR007276">
    <property type="entry name" value="Nop14"/>
</dbReference>
<feature type="region of interest" description="Disordered" evidence="7">
    <location>
        <begin position="166"/>
        <end position="204"/>
    </location>
</feature>
<evidence type="ECO:0000256" key="5">
    <source>
        <dbReference type="ARBA" id="ARBA00023242"/>
    </source>
</evidence>
<keyword evidence="9" id="KW-1185">Reference proteome</keyword>
<feature type="compositionally biased region" description="Basic and acidic residues" evidence="7">
    <location>
        <begin position="182"/>
        <end position="204"/>
    </location>
</feature>
<evidence type="ECO:0000256" key="1">
    <source>
        <dbReference type="ARBA" id="ARBA00004604"/>
    </source>
</evidence>
<evidence type="ECO:0000256" key="2">
    <source>
        <dbReference type="ARBA" id="ARBA00007466"/>
    </source>
</evidence>
<evidence type="ECO:0000313" key="9">
    <source>
        <dbReference type="Proteomes" id="UP000516437"/>
    </source>
</evidence>
<dbReference type="AlphaFoldDB" id="A0A6A1V1Q1"/>
<feature type="compositionally biased region" description="Basic and acidic residues" evidence="7">
    <location>
        <begin position="470"/>
        <end position="507"/>
    </location>
</feature>
<name>A0A6A1V1Q1_9ROSI</name>
<dbReference type="GO" id="GO:0032040">
    <property type="term" value="C:small-subunit processome"/>
    <property type="evidence" value="ECO:0007669"/>
    <property type="project" value="InterPro"/>
</dbReference>
<feature type="compositionally biased region" description="Basic and acidic residues" evidence="7">
    <location>
        <begin position="433"/>
        <end position="447"/>
    </location>
</feature>
<sequence length="952" mass="109650">MAKLSNSTTNDAKAGKKNKKKKNNSGPNAVAMKVQAPKPSPFETIWSRRKFDILGKKRKGEERRIGLARSLAIEKRKKTLLKEYEQSGKASVFLDKRIGETDDALGEFDKAILRSQRERQLKLSKKSKYTLSDGEEEDFGIEGLGAFSGRDDFEDEFLSDDDEFDSEATAKDSAMPKQLHAYKTENPQERGLIEGEENKHKSKKEVMEEIISKSKFFRAQKAKEKEEHEHLMHELDKNFTSLVQSEALLSLTEPGKMNALKALVNKSILNEQRKKDEPFTSQKNENLNKDQPDSYDKLVKEMALEMRARPSDRTKTPEEIAQEERERLEHLEEERQKRMVAPDYSSEDNDDAENTSNQGLKSISGDDLGDSFSLEEQPRTKKGWVDEILERRDVNDSETEASDSSGDSETAEDDNDEGSDEDNEDGENNLSLKDWEQSDDDNLRTDVDVDEEEEEEEHDDEDDDDAEEEMGPRDLKVAKNKDALETSKRSRETSDTKRTKTDDKHVSTRPDLPYLIEAPKSFEEFSALLDSRSNAEVMLIITRIRASNAIKLAAENRKKMQVFYGVLLQYFAILANTRPLKFELLNSLVKPLMEMSMEIPYFAAICARQRILRTREQLCETVKDPEISSWPSSKTLFLLRLWSLIFPCSDFRHVVMTPAILLMSEYLMRCPILSVRDIAIGSFLCSMLLSVTRESHKVCPEAILFLRTLLMAATNRKPVLYQDSQFYQLMEFKEIRPLLYICDCEIEVSPLNFMMIMDMPEDSPFFSSEGFRASVLVSVIENLRGYADTYKGFSSFPEMFLPLSTSLLELAQQETMPYALQEKLKDVARLIETKADEHFMHRRPLQMRKQKPVPIKLLNPKFEENFVKGRDYDPDRERAERRKLKKLLKREAKGAARELRKDNSFLFEVKEKDKKLVEEERAEKYGKALAFLQEQEHAFKSGQLGKGGKRSR</sequence>
<feature type="compositionally biased region" description="Polar residues" evidence="7">
    <location>
        <begin position="1"/>
        <end position="11"/>
    </location>
</feature>
<organism evidence="8 9">
    <name type="scientific">Morella rubra</name>
    <name type="common">Chinese bayberry</name>
    <dbReference type="NCBI Taxonomy" id="262757"/>
    <lineage>
        <taxon>Eukaryota</taxon>
        <taxon>Viridiplantae</taxon>
        <taxon>Streptophyta</taxon>
        <taxon>Embryophyta</taxon>
        <taxon>Tracheophyta</taxon>
        <taxon>Spermatophyta</taxon>
        <taxon>Magnoliopsida</taxon>
        <taxon>eudicotyledons</taxon>
        <taxon>Gunneridae</taxon>
        <taxon>Pentapetalae</taxon>
        <taxon>rosids</taxon>
        <taxon>fabids</taxon>
        <taxon>Fagales</taxon>
        <taxon>Myricaceae</taxon>
        <taxon>Morella</taxon>
    </lineage>
</organism>
<proteinExistence type="inferred from homology"/>
<keyword evidence="3" id="KW-0690">Ribosome biogenesis</keyword>
<dbReference type="EMBL" id="RXIC02000025">
    <property type="protein sequence ID" value="KAB1206565.1"/>
    <property type="molecule type" value="Genomic_DNA"/>
</dbReference>
<keyword evidence="5" id="KW-0539">Nucleus</keyword>
<dbReference type="PANTHER" id="PTHR23183:SF0">
    <property type="entry name" value="NUCLEOLAR PROTEIN 14"/>
    <property type="match status" value="1"/>
</dbReference>
<accession>A0A6A1V1Q1</accession>
<dbReference type="PANTHER" id="PTHR23183">
    <property type="entry name" value="NOP14"/>
    <property type="match status" value="1"/>
</dbReference>
<feature type="region of interest" description="Disordered" evidence="7">
    <location>
        <begin position="1"/>
        <end position="36"/>
    </location>
</feature>
<protein>
    <submittedName>
        <fullName evidence="8">Nucleolar protein 14</fullName>
    </submittedName>
</protein>
<keyword evidence="4" id="KW-0698">rRNA processing</keyword>
<comment type="similarity">
    <text evidence="2">Belongs to the NOP14 family.</text>
</comment>
<reference evidence="8 9" key="1">
    <citation type="journal article" date="2019" name="Plant Biotechnol. J.">
        <title>The red bayberry genome and genetic basis of sex determination.</title>
        <authorList>
            <person name="Jia H.M."/>
            <person name="Jia H.J."/>
            <person name="Cai Q.L."/>
            <person name="Wang Y."/>
            <person name="Zhao H.B."/>
            <person name="Yang W.F."/>
            <person name="Wang G.Y."/>
            <person name="Li Y.H."/>
            <person name="Zhan D.L."/>
            <person name="Shen Y.T."/>
            <person name="Niu Q.F."/>
            <person name="Chang L."/>
            <person name="Qiu J."/>
            <person name="Zhao L."/>
            <person name="Xie H.B."/>
            <person name="Fu W.Y."/>
            <person name="Jin J."/>
            <person name="Li X.W."/>
            <person name="Jiao Y."/>
            <person name="Zhou C.C."/>
            <person name="Tu T."/>
            <person name="Chai C.Y."/>
            <person name="Gao J.L."/>
            <person name="Fan L.J."/>
            <person name="van de Weg E."/>
            <person name="Wang J.Y."/>
            <person name="Gao Z.S."/>
        </authorList>
    </citation>
    <scope>NUCLEOTIDE SEQUENCE [LARGE SCALE GENOMIC DNA]</scope>
    <source>
        <tissue evidence="8">Leaves</tissue>
    </source>
</reference>
<feature type="compositionally biased region" description="Acidic residues" evidence="7">
    <location>
        <begin position="409"/>
        <end position="427"/>
    </location>
</feature>
<evidence type="ECO:0000313" key="8">
    <source>
        <dbReference type="EMBL" id="KAB1206565.1"/>
    </source>
</evidence>